<dbReference type="Proteomes" id="UP001208689">
    <property type="component" value="Chromosome"/>
</dbReference>
<dbReference type="InterPro" id="IPR036390">
    <property type="entry name" value="WH_DNA-bd_sf"/>
</dbReference>
<gene>
    <name evidence="2" type="ORF">NEF87_003847</name>
</gene>
<dbReference type="PANTHER" id="PTHR37318">
    <property type="entry name" value="BSL7504 PROTEIN"/>
    <property type="match status" value="1"/>
</dbReference>
<dbReference type="EMBL" id="CP104013">
    <property type="protein sequence ID" value="UYP47562.1"/>
    <property type="molecule type" value="Genomic_DNA"/>
</dbReference>
<name>A0ABY6HXI3_9ARCH</name>
<protein>
    <recommendedName>
        <fullName evidence="1">Winged helix DNA-binding domain-containing protein</fullName>
    </recommendedName>
</protein>
<organism evidence="2 3">
    <name type="scientific">Candidatus Lokiarchaeum ossiferum</name>
    <dbReference type="NCBI Taxonomy" id="2951803"/>
    <lineage>
        <taxon>Archaea</taxon>
        <taxon>Promethearchaeati</taxon>
        <taxon>Promethearchaeota</taxon>
        <taxon>Promethearchaeia</taxon>
        <taxon>Promethearchaeales</taxon>
        <taxon>Promethearchaeaceae</taxon>
        <taxon>Candidatus Lokiarchaeum</taxon>
    </lineage>
</organism>
<keyword evidence="3" id="KW-1185">Reference proteome</keyword>
<dbReference type="SUPFAM" id="SSF46785">
    <property type="entry name" value="Winged helix' DNA-binding domain"/>
    <property type="match status" value="1"/>
</dbReference>
<dbReference type="Pfam" id="PF13601">
    <property type="entry name" value="HTH_34"/>
    <property type="match status" value="1"/>
</dbReference>
<evidence type="ECO:0000313" key="2">
    <source>
        <dbReference type="EMBL" id="UYP47562.1"/>
    </source>
</evidence>
<dbReference type="Gene3D" id="1.10.10.10">
    <property type="entry name" value="Winged helix-like DNA-binding domain superfamily/Winged helix DNA-binding domain"/>
    <property type="match status" value="1"/>
</dbReference>
<accession>A0ABY6HXI3</accession>
<reference evidence="2" key="1">
    <citation type="submission" date="2022-09" db="EMBL/GenBank/DDBJ databases">
        <title>Actin cytoskeleton and complex cell architecture in an #Asgard archaeon.</title>
        <authorList>
            <person name="Ponce Toledo R.I."/>
            <person name="Schleper C."/>
            <person name="Rodrigues Oliveira T."/>
            <person name="Wollweber F."/>
            <person name="Xu J."/>
            <person name="Rittmann S."/>
            <person name="Klingl A."/>
            <person name="Pilhofer M."/>
        </authorList>
    </citation>
    <scope>NUCLEOTIDE SEQUENCE</scope>
    <source>
        <strain evidence="2">B-35</strain>
    </source>
</reference>
<dbReference type="PANTHER" id="PTHR37318:SF1">
    <property type="entry name" value="BSL7504 PROTEIN"/>
    <property type="match status" value="1"/>
</dbReference>
<evidence type="ECO:0000313" key="3">
    <source>
        <dbReference type="Proteomes" id="UP001208689"/>
    </source>
</evidence>
<dbReference type="InterPro" id="IPR036388">
    <property type="entry name" value="WH-like_DNA-bd_sf"/>
</dbReference>
<proteinExistence type="predicted"/>
<dbReference type="InterPro" id="IPR027395">
    <property type="entry name" value="WH_DNA-bd_dom"/>
</dbReference>
<sequence>MKILENSDVEIADSLKINESKLKILQDPIFSSTTRLTIMMILNANPQVGFTTLRKLLKITAGNMDHHTKSLETAGFLVKFKTFRFKQPMTVLKITDRGRTAFKTYSDMLIQFLNPDIGQSNN</sequence>
<evidence type="ECO:0000259" key="1">
    <source>
        <dbReference type="Pfam" id="PF13601"/>
    </source>
</evidence>
<feature type="domain" description="Winged helix DNA-binding" evidence="1">
    <location>
        <begin position="35"/>
        <end position="112"/>
    </location>
</feature>